<dbReference type="InterPro" id="IPR051359">
    <property type="entry name" value="CaCA_antiporter"/>
</dbReference>
<feature type="domain" description="Sodium/calcium exchanger membrane region" evidence="10">
    <location>
        <begin position="102"/>
        <end position="245"/>
    </location>
</feature>
<protein>
    <recommendedName>
        <fullName evidence="10">Sodium/calcium exchanger membrane region domain-containing protein</fullName>
    </recommendedName>
</protein>
<evidence type="ECO:0000256" key="6">
    <source>
        <dbReference type="ARBA" id="ARBA00022989"/>
    </source>
</evidence>
<dbReference type="EMBL" id="CAXLJL010000501">
    <property type="protein sequence ID" value="CAL5138547.1"/>
    <property type="molecule type" value="Genomic_DNA"/>
</dbReference>
<proteinExistence type="predicted"/>
<keyword evidence="6 9" id="KW-1133">Transmembrane helix</keyword>
<dbReference type="PANTHER" id="PTHR12266">
    <property type="entry name" value="NA+/CA2+ K+ INDEPENDENT EXCHANGER"/>
    <property type="match status" value="1"/>
</dbReference>
<evidence type="ECO:0000256" key="9">
    <source>
        <dbReference type="SAM" id="Phobius"/>
    </source>
</evidence>
<feature type="transmembrane region" description="Helical" evidence="9">
    <location>
        <begin position="805"/>
        <end position="830"/>
    </location>
</feature>
<keyword evidence="5 9" id="KW-0812">Transmembrane</keyword>
<evidence type="ECO:0000313" key="11">
    <source>
        <dbReference type="EMBL" id="CAL5138547.1"/>
    </source>
</evidence>
<dbReference type="Gene3D" id="1.20.1420.30">
    <property type="entry name" value="NCX, central ion-binding region"/>
    <property type="match status" value="2"/>
</dbReference>
<dbReference type="AlphaFoldDB" id="A0AAV2TT37"/>
<feature type="transmembrane region" description="Helical" evidence="9">
    <location>
        <begin position="885"/>
        <end position="904"/>
    </location>
</feature>
<keyword evidence="4" id="KW-0106">Calcium</keyword>
<evidence type="ECO:0000313" key="12">
    <source>
        <dbReference type="Proteomes" id="UP001497525"/>
    </source>
</evidence>
<evidence type="ECO:0000256" key="5">
    <source>
        <dbReference type="ARBA" id="ARBA00022692"/>
    </source>
</evidence>
<feature type="transmembrane region" description="Helical" evidence="9">
    <location>
        <begin position="911"/>
        <end position="930"/>
    </location>
</feature>
<accession>A0AAV2TT37</accession>
<feature type="transmembrane region" description="Helical" evidence="9">
    <location>
        <begin position="12"/>
        <end position="30"/>
    </location>
</feature>
<keyword evidence="2" id="KW-0813">Transport</keyword>
<keyword evidence="4" id="KW-0406">Ion transport</keyword>
<evidence type="ECO:0000259" key="10">
    <source>
        <dbReference type="Pfam" id="PF01699"/>
    </source>
</evidence>
<evidence type="ECO:0000256" key="2">
    <source>
        <dbReference type="ARBA" id="ARBA00022448"/>
    </source>
</evidence>
<feature type="transmembrane region" description="Helical" evidence="9">
    <location>
        <begin position="233"/>
        <end position="253"/>
    </location>
</feature>
<dbReference type="GO" id="GO:0005432">
    <property type="term" value="F:calcium:sodium antiporter activity"/>
    <property type="evidence" value="ECO:0007669"/>
    <property type="project" value="TreeGrafter"/>
</dbReference>
<feature type="transmembrane region" description="Helical" evidence="9">
    <location>
        <begin position="209"/>
        <end position="227"/>
    </location>
</feature>
<feature type="region of interest" description="Disordered" evidence="8">
    <location>
        <begin position="315"/>
        <end position="375"/>
    </location>
</feature>
<sequence length="948" mass="104540">MLFSSNFRHASGLWLTPFLICTCFWFSTLWTPTEQIGSAPEHGDSPNSSSCREDLKNFTTHEGKCAIASHSAVCQSDAGFIPYLAFEYCTFTETVTPTVLLAFWLIILLMGFATVADAFFSPCLVSLACTLHMSESIAGVTLLAFGNGAPDFFSALAAITTSDPDAPDEGLGFGFLLGAGLLVNTLTAGLVMIIKPFQMCRRPFIKDTIFYVTGVSWAAAILIRRRMTYTDSVGFVVLYVVYATVTSLSGTLYKRMQSTRRRGGLLPRALHKVIDRLNVVGLNSCLRHLCPTPKSEESWLEDQEAKPSSAAVTTLVDEGSPHPSPALANQTNEHRINSQISSQSSILKGGSTGKLQNRVDQSPASSNQSIKKPSIEITPAAVTDVTKSRGATRDFSDFKDSLSSAYRRPSMFGTHLMPPVDRYRQRPSFVGSCVQGAGRQRWNSIVGGVPNFGQEHYRRRRPSGMGFEPSYMVRWIIESNELRRARKSISTDSGNELKLDALRSSQTSRRTSRLGSAMASAIHILSPIPSSPSEGDHIETSGKKITIDLVPKDVEDSDFPTGSTEMSDSTNLSDEGEIREKGWLERWASQGMWHHLGYYLIPIDLESWSENSILIRVMQVVRAPIFLLFRLTIPVVLEEMKEESVKMLVDVESLPPADEGNETVDHMETVIEEDGQSSKQESKEINEMAQEEDAEILDFEALHGWCKPLNVWHCLIVPMLWPMLLTNDGKLIGFSRIGGSPVPIFVPFLCAGFVVAIVVHCTSTWNKPPRYYHRPFFATLGFITSVIWIYALANEVVNTLETLGIVWEISEAILGLSVMAVAGSVGDLMANTMLARNGYPRIAYSACLGSPLFNLLLGGGISYTIKLGRTTDGVAELSFTLTQALLFSCLLFVVICNMVVGIVCRFRFHRAYGIFLICLYVTFVTIAILIEVDVIVSPKNWRLATGTE</sequence>
<dbReference type="GO" id="GO:0006874">
    <property type="term" value="P:intracellular calcium ion homeostasis"/>
    <property type="evidence" value="ECO:0007669"/>
    <property type="project" value="TreeGrafter"/>
</dbReference>
<evidence type="ECO:0000256" key="1">
    <source>
        <dbReference type="ARBA" id="ARBA00004141"/>
    </source>
</evidence>
<evidence type="ECO:0000256" key="4">
    <source>
        <dbReference type="ARBA" id="ARBA00022568"/>
    </source>
</evidence>
<gene>
    <name evidence="11" type="ORF">CDAUBV1_LOCUS13374</name>
</gene>
<feature type="transmembrane region" description="Helical" evidence="9">
    <location>
        <begin position="137"/>
        <end position="159"/>
    </location>
</feature>
<evidence type="ECO:0000256" key="7">
    <source>
        <dbReference type="ARBA" id="ARBA00023136"/>
    </source>
</evidence>
<feature type="transmembrane region" description="Helical" evidence="9">
    <location>
        <begin position="744"/>
        <end position="763"/>
    </location>
</feature>
<feature type="transmembrane region" description="Helical" evidence="9">
    <location>
        <begin position="171"/>
        <end position="197"/>
    </location>
</feature>
<feature type="transmembrane region" description="Helical" evidence="9">
    <location>
        <begin position="101"/>
        <end position="125"/>
    </location>
</feature>
<dbReference type="Pfam" id="PF01699">
    <property type="entry name" value="Na_Ca_ex"/>
    <property type="match status" value="2"/>
</dbReference>
<comment type="caution">
    <text evidence="11">The sequence shown here is derived from an EMBL/GenBank/DDBJ whole genome shotgun (WGS) entry which is preliminary data.</text>
</comment>
<dbReference type="InterPro" id="IPR044880">
    <property type="entry name" value="NCX_ion-bd_dom_sf"/>
</dbReference>
<keyword evidence="7 9" id="KW-0472">Membrane</keyword>
<name>A0AAV2TT37_CALDB</name>
<evidence type="ECO:0000256" key="8">
    <source>
        <dbReference type="SAM" id="MobiDB-lite"/>
    </source>
</evidence>
<comment type="subcellular location">
    <subcellularLocation>
        <location evidence="1">Membrane</location>
        <topology evidence="1">Multi-pass membrane protein</topology>
    </subcellularLocation>
</comment>
<keyword evidence="4" id="KW-0109">Calcium transport</keyword>
<keyword evidence="3" id="KW-0050">Antiport</keyword>
<feature type="domain" description="Sodium/calcium exchanger membrane region" evidence="10">
    <location>
        <begin position="778"/>
        <end position="928"/>
    </location>
</feature>
<dbReference type="PANTHER" id="PTHR12266:SF0">
    <property type="entry name" value="MITOCHONDRIAL SODIUM_CALCIUM EXCHANGER PROTEIN"/>
    <property type="match status" value="1"/>
</dbReference>
<dbReference type="InterPro" id="IPR004837">
    <property type="entry name" value="NaCa_Exmemb"/>
</dbReference>
<dbReference type="Proteomes" id="UP001497525">
    <property type="component" value="Unassembled WGS sequence"/>
</dbReference>
<organism evidence="11 12">
    <name type="scientific">Calicophoron daubneyi</name>
    <name type="common">Rumen fluke</name>
    <name type="synonym">Paramphistomum daubneyi</name>
    <dbReference type="NCBI Taxonomy" id="300641"/>
    <lineage>
        <taxon>Eukaryota</taxon>
        <taxon>Metazoa</taxon>
        <taxon>Spiralia</taxon>
        <taxon>Lophotrochozoa</taxon>
        <taxon>Platyhelminthes</taxon>
        <taxon>Trematoda</taxon>
        <taxon>Digenea</taxon>
        <taxon>Plagiorchiida</taxon>
        <taxon>Pronocephalata</taxon>
        <taxon>Paramphistomoidea</taxon>
        <taxon>Paramphistomidae</taxon>
        <taxon>Calicophoron</taxon>
    </lineage>
</organism>
<feature type="transmembrane region" description="Helical" evidence="9">
    <location>
        <begin position="775"/>
        <end position="793"/>
    </location>
</feature>
<dbReference type="GO" id="GO:0016020">
    <property type="term" value="C:membrane"/>
    <property type="evidence" value="ECO:0007669"/>
    <property type="project" value="UniProtKB-SubCell"/>
</dbReference>
<evidence type="ECO:0000256" key="3">
    <source>
        <dbReference type="ARBA" id="ARBA00022449"/>
    </source>
</evidence>
<feature type="transmembrane region" description="Helical" evidence="9">
    <location>
        <begin position="842"/>
        <end position="865"/>
    </location>
</feature>
<reference evidence="11" key="1">
    <citation type="submission" date="2024-06" db="EMBL/GenBank/DDBJ databases">
        <authorList>
            <person name="Liu X."/>
            <person name="Lenzi L."/>
            <person name="Haldenby T S."/>
            <person name="Uol C."/>
        </authorList>
    </citation>
    <scope>NUCLEOTIDE SEQUENCE</scope>
</reference>
<feature type="compositionally biased region" description="Polar residues" evidence="8">
    <location>
        <begin position="353"/>
        <end position="371"/>
    </location>
</feature>